<dbReference type="OrthoDB" id="2500381at2759"/>
<dbReference type="GO" id="GO:0006281">
    <property type="term" value="P:DNA repair"/>
    <property type="evidence" value="ECO:0007669"/>
    <property type="project" value="UniProtKB-KW"/>
</dbReference>
<keyword evidence="6" id="KW-0539">Nucleus</keyword>
<dbReference type="GO" id="GO:0000712">
    <property type="term" value="P:resolution of meiotic recombination intermediates"/>
    <property type="evidence" value="ECO:0007669"/>
    <property type="project" value="TreeGrafter"/>
</dbReference>
<evidence type="ECO:0000313" key="9">
    <source>
        <dbReference type="Proteomes" id="UP000799441"/>
    </source>
</evidence>
<dbReference type="InterPro" id="IPR018552">
    <property type="entry name" value="CENP-X"/>
</dbReference>
<keyword evidence="3" id="KW-0227">DNA damage</keyword>
<dbReference type="GO" id="GO:0003677">
    <property type="term" value="F:DNA binding"/>
    <property type="evidence" value="ECO:0007669"/>
    <property type="project" value="UniProtKB-KW"/>
</dbReference>
<sequence>MPPRKEPKETVTYPASKRKAPPFKPQRPSQTPRTSSGEINDGRAKPTQAAPTARRAIEMFIDNNEAVDDDSPLERASSEEEVIAPSSKSESEDEMLEDDPLAAVAASKQSKSKTKQALQSEPSDSPRTEQEMSSLPSQVEANDSIPRPLLARILHEHFDDPQTKIDKQAIQVLDQYLEIFMRETIARSSLQKKEDVAQGTASQSDAGWLELKDLEKVAPGMLLDF</sequence>
<name>A0A9P4QK25_9PEZI</name>
<comment type="caution">
    <text evidence="8">The sequence shown here is derived from an EMBL/GenBank/DDBJ whole genome shotgun (WGS) entry which is preliminary data.</text>
</comment>
<keyword evidence="4" id="KW-0238">DNA-binding</keyword>
<evidence type="ECO:0008006" key="10">
    <source>
        <dbReference type="Google" id="ProtNLM"/>
    </source>
</evidence>
<feature type="compositionally biased region" description="Polar residues" evidence="7">
    <location>
        <begin position="131"/>
        <end position="141"/>
    </location>
</feature>
<accession>A0A9P4QK25</accession>
<evidence type="ECO:0000256" key="1">
    <source>
        <dbReference type="ARBA" id="ARBA00004123"/>
    </source>
</evidence>
<dbReference type="PANTHER" id="PTHR28680">
    <property type="entry name" value="CENTROMERE PROTEIN X"/>
    <property type="match status" value="1"/>
</dbReference>
<dbReference type="PANTHER" id="PTHR28680:SF1">
    <property type="entry name" value="CENTROMERE PROTEIN X"/>
    <property type="match status" value="1"/>
</dbReference>
<dbReference type="EMBL" id="MU003765">
    <property type="protein sequence ID" value="KAF2726364.1"/>
    <property type="molecule type" value="Genomic_DNA"/>
</dbReference>
<reference evidence="8" key="1">
    <citation type="journal article" date="2020" name="Stud. Mycol.">
        <title>101 Dothideomycetes genomes: a test case for predicting lifestyles and emergence of pathogens.</title>
        <authorList>
            <person name="Haridas S."/>
            <person name="Albert R."/>
            <person name="Binder M."/>
            <person name="Bloem J."/>
            <person name="Labutti K."/>
            <person name="Salamov A."/>
            <person name="Andreopoulos B."/>
            <person name="Baker S."/>
            <person name="Barry K."/>
            <person name="Bills G."/>
            <person name="Bluhm B."/>
            <person name="Cannon C."/>
            <person name="Castanera R."/>
            <person name="Culley D."/>
            <person name="Daum C."/>
            <person name="Ezra D."/>
            <person name="Gonzalez J."/>
            <person name="Henrissat B."/>
            <person name="Kuo A."/>
            <person name="Liang C."/>
            <person name="Lipzen A."/>
            <person name="Lutzoni F."/>
            <person name="Magnuson J."/>
            <person name="Mondo S."/>
            <person name="Nolan M."/>
            <person name="Ohm R."/>
            <person name="Pangilinan J."/>
            <person name="Park H.-J."/>
            <person name="Ramirez L."/>
            <person name="Alfaro M."/>
            <person name="Sun H."/>
            <person name="Tritt A."/>
            <person name="Yoshinaga Y."/>
            <person name="Zwiers L.-H."/>
            <person name="Turgeon B."/>
            <person name="Goodwin S."/>
            <person name="Spatafora J."/>
            <person name="Crous P."/>
            <person name="Grigoriev I."/>
        </authorList>
    </citation>
    <scope>NUCLEOTIDE SEQUENCE</scope>
    <source>
        <strain evidence="8">CBS 116435</strain>
    </source>
</reference>
<evidence type="ECO:0000256" key="3">
    <source>
        <dbReference type="ARBA" id="ARBA00022763"/>
    </source>
</evidence>
<dbReference type="Gene3D" id="1.10.20.10">
    <property type="entry name" value="Histone, subunit A"/>
    <property type="match status" value="1"/>
</dbReference>
<dbReference type="GO" id="GO:0071821">
    <property type="term" value="C:FANCM-MHF complex"/>
    <property type="evidence" value="ECO:0007669"/>
    <property type="project" value="TreeGrafter"/>
</dbReference>
<feature type="compositionally biased region" description="Low complexity" evidence="7">
    <location>
        <begin position="102"/>
        <end position="120"/>
    </location>
</feature>
<comment type="subcellular location">
    <subcellularLocation>
        <location evidence="1">Nucleus</location>
    </subcellularLocation>
</comment>
<dbReference type="Pfam" id="PF09415">
    <property type="entry name" value="CENP-X"/>
    <property type="match status" value="1"/>
</dbReference>
<feature type="region of interest" description="Disordered" evidence="7">
    <location>
        <begin position="1"/>
        <end position="144"/>
    </location>
</feature>
<comment type="similarity">
    <text evidence="2">Belongs to the CENP-X/MHF2 family.</text>
</comment>
<feature type="compositionally biased region" description="Polar residues" evidence="7">
    <location>
        <begin position="27"/>
        <end position="38"/>
    </location>
</feature>
<dbReference type="AlphaFoldDB" id="A0A9P4QK25"/>
<evidence type="ECO:0000256" key="7">
    <source>
        <dbReference type="SAM" id="MobiDB-lite"/>
    </source>
</evidence>
<keyword evidence="5" id="KW-0234">DNA repair</keyword>
<evidence type="ECO:0000256" key="6">
    <source>
        <dbReference type="ARBA" id="ARBA00023242"/>
    </source>
</evidence>
<dbReference type="Proteomes" id="UP000799441">
    <property type="component" value="Unassembled WGS sequence"/>
</dbReference>
<organism evidence="8 9">
    <name type="scientific">Polychaeton citri CBS 116435</name>
    <dbReference type="NCBI Taxonomy" id="1314669"/>
    <lineage>
        <taxon>Eukaryota</taxon>
        <taxon>Fungi</taxon>
        <taxon>Dikarya</taxon>
        <taxon>Ascomycota</taxon>
        <taxon>Pezizomycotina</taxon>
        <taxon>Dothideomycetes</taxon>
        <taxon>Dothideomycetidae</taxon>
        <taxon>Capnodiales</taxon>
        <taxon>Capnodiaceae</taxon>
        <taxon>Polychaeton</taxon>
    </lineage>
</organism>
<evidence type="ECO:0000256" key="2">
    <source>
        <dbReference type="ARBA" id="ARBA00009359"/>
    </source>
</evidence>
<evidence type="ECO:0000256" key="5">
    <source>
        <dbReference type="ARBA" id="ARBA00023204"/>
    </source>
</evidence>
<dbReference type="GO" id="GO:0051382">
    <property type="term" value="P:kinetochore assembly"/>
    <property type="evidence" value="ECO:0007669"/>
    <property type="project" value="InterPro"/>
</dbReference>
<dbReference type="GO" id="GO:0046982">
    <property type="term" value="F:protein heterodimerization activity"/>
    <property type="evidence" value="ECO:0007669"/>
    <property type="project" value="InterPro"/>
</dbReference>
<dbReference type="GO" id="GO:0031297">
    <property type="term" value="P:replication fork processing"/>
    <property type="evidence" value="ECO:0007669"/>
    <property type="project" value="TreeGrafter"/>
</dbReference>
<evidence type="ECO:0000256" key="4">
    <source>
        <dbReference type="ARBA" id="ARBA00023125"/>
    </source>
</evidence>
<dbReference type="InterPro" id="IPR009072">
    <property type="entry name" value="Histone-fold"/>
</dbReference>
<proteinExistence type="inferred from homology"/>
<keyword evidence="9" id="KW-1185">Reference proteome</keyword>
<protein>
    <recommendedName>
        <fullName evidence="10">CENP-S complex, centromere protein X</fullName>
    </recommendedName>
</protein>
<feature type="compositionally biased region" description="Acidic residues" evidence="7">
    <location>
        <begin position="91"/>
        <end position="100"/>
    </location>
</feature>
<dbReference type="CDD" id="cd22921">
    <property type="entry name" value="HFD_CENP-X"/>
    <property type="match status" value="1"/>
</dbReference>
<gene>
    <name evidence="8" type="ORF">K431DRAFT_213928</name>
</gene>
<evidence type="ECO:0000313" key="8">
    <source>
        <dbReference type="EMBL" id="KAF2726364.1"/>
    </source>
</evidence>